<dbReference type="InterPro" id="IPR036116">
    <property type="entry name" value="FN3_sf"/>
</dbReference>
<dbReference type="SUPFAM" id="SSF49265">
    <property type="entry name" value="Fibronectin type III"/>
    <property type="match status" value="1"/>
</dbReference>
<evidence type="ECO:0000313" key="3">
    <source>
        <dbReference type="Proteomes" id="UP001174909"/>
    </source>
</evidence>
<accession>A0AA35RMF0</accession>
<gene>
    <name evidence="2" type="ORF">GBAR_LOCUS8699</name>
</gene>
<sequence length="108" mass="11565">ISWTLAEDVTATSYTVSYFNTNCSGDTGSITTDSMEHRLTELEEGTTYLITVTTTLRSQIIKYNITAATNGTVPSAPPSSLDVCVVNSSTITVQWGEVPCIHQNGAIT</sequence>
<protein>
    <recommendedName>
        <fullName evidence="1">Fibronectin type-III domain-containing protein</fullName>
    </recommendedName>
</protein>
<dbReference type="Proteomes" id="UP001174909">
    <property type="component" value="Unassembled WGS sequence"/>
</dbReference>
<dbReference type="EMBL" id="CASHTH010001294">
    <property type="protein sequence ID" value="CAI8013804.1"/>
    <property type="molecule type" value="Genomic_DNA"/>
</dbReference>
<organism evidence="2 3">
    <name type="scientific">Geodia barretti</name>
    <name type="common">Barrett's horny sponge</name>
    <dbReference type="NCBI Taxonomy" id="519541"/>
    <lineage>
        <taxon>Eukaryota</taxon>
        <taxon>Metazoa</taxon>
        <taxon>Porifera</taxon>
        <taxon>Demospongiae</taxon>
        <taxon>Heteroscleromorpha</taxon>
        <taxon>Tetractinellida</taxon>
        <taxon>Astrophorina</taxon>
        <taxon>Geodiidae</taxon>
        <taxon>Geodia</taxon>
    </lineage>
</organism>
<comment type="caution">
    <text evidence="2">The sequence shown here is derived from an EMBL/GenBank/DDBJ whole genome shotgun (WGS) entry which is preliminary data.</text>
</comment>
<dbReference type="Gene3D" id="2.60.40.10">
    <property type="entry name" value="Immunoglobulins"/>
    <property type="match status" value="2"/>
</dbReference>
<proteinExistence type="predicted"/>
<dbReference type="InterPro" id="IPR013783">
    <property type="entry name" value="Ig-like_fold"/>
</dbReference>
<dbReference type="AlphaFoldDB" id="A0AA35RMF0"/>
<dbReference type="PROSITE" id="PS50853">
    <property type="entry name" value="FN3"/>
    <property type="match status" value="2"/>
</dbReference>
<dbReference type="InterPro" id="IPR003961">
    <property type="entry name" value="FN3_dom"/>
</dbReference>
<reference evidence="2" key="1">
    <citation type="submission" date="2023-03" db="EMBL/GenBank/DDBJ databases">
        <authorList>
            <person name="Steffen K."/>
            <person name="Cardenas P."/>
        </authorList>
    </citation>
    <scope>NUCLEOTIDE SEQUENCE</scope>
</reference>
<keyword evidence="3" id="KW-1185">Reference proteome</keyword>
<evidence type="ECO:0000259" key="1">
    <source>
        <dbReference type="PROSITE" id="PS50853"/>
    </source>
</evidence>
<name>A0AA35RMF0_GEOBA</name>
<feature type="non-terminal residue" evidence="2">
    <location>
        <position position="1"/>
    </location>
</feature>
<feature type="non-terminal residue" evidence="2">
    <location>
        <position position="108"/>
    </location>
</feature>
<feature type="domain" description="Fibronectin type-III" evidence="1">
    <location>
        <begin position="1"/>
        <end position="76"/>
    </location>
</feature>
<evidence type="ECO:0000313" key="2">
    <source>
        <dbReference type="EMBL" id="CAI8013804.1"/>
    </source>
</evidence>
<feature type="domain" description="Fibronectin type-III" evidence="1">
    <location>
        <begin position="77"/>
        <end position="108"/>
    </location>
</feature>